<dbReference type="PANTHER" id="PTHR44186">
    <property type="match status" value="1"/>
</dbReference>
<protein>
    <recommendedName>
        <fullName evidence="6">Tetratricopeptide repeat protein</fullName>
    </recommendedName>
</protein>
<comment type="caution">
    <text evidence="4">The sequence shown here is derived from an EMBL/GenBank/DDBJ whole genome shotgun (WGS) entry which is preliminary data.</text>
</comment>
<keyword evidence="1" id="KW-0677">Repeat</keyword>
<dbReference type="Pfam" id="PF13432">
    <property type="entry name" value="TPR_16"/>
    <property type="match status" value="1"/>
</dbReference>
<dbReference type="RefSeq" id="WP_043404141.1">
    <property type="nucleotide sequence ID" value="NZ_JPMI01000233.1"/>
</dbReference>
<evidence type="ECO:0000256" key="3">
    <source>
        <dbReference type="PROSITE-ProRule" id="PRU00339"/>
    </source>
</evidence>
<reference evidence="4 5" key="1">
    <citation type="submission" date="2014-07" db="EMBL/GenBank/DDBJ databases">
        <title>Draft Genome Sequence of Gephyronic Acid Producer, Cystobacter violaceus Strain Cb vi76.</title>
        <authorList>
            <person name="Stevens D.C."/>
            <person name="Young J."/>
            <person name="Carmichael R."/>
            <person name="Tan J."/>
            <person name="Taylor R.E."/>
        </authorList>
    </citation>
    <scope>NUCLEOTIDE SEQUENCE [LARGE SCALE GENOMIC DNA]</scope>
    <source>
        <strain evidence="4 5">Cb vi76</strain>
    </source>
</reference>
<evidence type="ECO:0000256" key="2">
    <source>
        <dbReference type="ARBA" id="ARBA00022803"/>
    </source>
</evidence>
<accession>A0A084SMN6</accession>
<dbReference type="EMBL" id="JPMI01000233">
    <property type="protein sequence ID" value="KFA89721.1"/>
    <property type="molecule type" value="Genomic_DNA"/>
</dbReference>
<dbReference type="PANTHER" id="PTHR44186:SF1">
    <property type="entry name" value="BARDET-BIEDL SYNDROME 4 PROTEIN"/>
    <property type="match status" value="1"/>
</dbReference>
<dbReference type="SMART" id="SM00028">
    <property type="entry name" value="TPR"/>
    <property type="match status" value="4"/>
</dbReference>
<dbReference type="Pfam" id="PF14559">
    <property type="entry name" value="TPR_19"/>
    <property type="match status" value="2"/>
</dbReference>
<proteinExistence type="predicted"/>
<dbReference type="Gene3D" id="1.25.40.10">
    <property type="entry name" value="Tetratricopeptide repeat domain"/>
    <property type="match status" value="2"/>
</dbReference>
<organism evidence="4 5">
    <name type="scientific">Archangium violaceum Cb vi76</name>
    <dbReference type="NCBI Taxonomy" id="1406225"/>
    <lineage>
        <taxon>Bacteria</taxon>
        <taxon>Pseudomonadati</taxon>
        <taxon>Myxococcota</taxon>
        <taxon>Myxococcia</taxon>
        <taxon>Myxococcales</taxon>
        <taxon>Cystobacterineae</taxon>
        <taxon>Archangiaceae</taxon>
        <taxon>Archangium</taxon>
    </lineage>
</organism>
<evidence type="ECO:0008006" key="6">
    <source>
        <dbReference type="Google" id="ProtNLM"/>
    </source>
</evidence>
<dbReference type="InterPro" id="IPR019734">
    <property type="entry name" value="TPR_rpt"/>
</dbReference>
<feature type="repeat" description="TPR" evidence="3">
    <location>
        <begin position="98"/>
        <end position="131"/>
    </location>
</feature>
<keyword evidence="2 3" id="KW-0802">TPR repeat</keyword>
<dbReference type="Proteomes" id="UP000028547">
    <property type="component" value="Unassembled WGS sequence"/>
</dbReference>
<name>A0A084SMN6_9BACT</name>
<dbReference type="PROSITE" id="PS50005">
    <property type="entry name" value="TPR"/>
    <property type="match status" value="1"/>
</dbReference>
<sequence length="395" mass="42832">MNPLEKLLAAGQLAQAHAEAKKILARQPTNRDALVVLARLTLLQGNLPQAEELITKAEAQGPTGDTLLLRANVAAQKGQLDVALKAYQQVMAKEPKRAEAHFGRGMMLIKQDKTEQALESLAKAAQLDPANAVFHYRLGQVQLEAGKDAEGLATLRQVISQHPRFMPAYLSLSHALASGDDLLGAKRVLEQGLKEIPRHPRLLGTLTVLSMALRDVNASYKAASALAASRPRDPDAQANLAQLMLARGQYQQVLHLCRTMDSLGLATESLKMAEATCYEAEEPPAYDKAVAAYEAGMGLAPDGWRAANNLGQLLLRMAEENGAQHLTRALTVLEEAVRRAPQRPEPLLNLALAFARAEQPAKAREQVKKVLALPLPETDEVRQEAARLEQALAKA</sequence>
<dbReference type="SUPFAM" id="SSF48452">
    <property type="entry name" value="TPR-like"/>
    <property type="match status" value="3"/>
</dbReference>
<evidence type="ECO:0000313" key="4">
    <source>
        <dbReference type="EMBL" id="KFA89721.1"/>
    </source>
</evidence>
<dbReference type="InterPro" id="IPR011990">
    <property type="entry name" value="TPR-like_helical_dom_sf"/>
</dbReference>
<evidence type="ECO:0000313" key="5">
    <source>
        <dbReference type="Proteomes" id="UP000028547"/>
    </source>
</evidence>
<dbReference type="AlphaFoldDB" id="A0A084SMN6"/>
<evidence type="ECO:0000256" key="1">
    <source>
        <dbReference type="ARBA" id="ARBA00022737"/>
    </source>
</evidence>
<gene>
    <name evidence="4" type="ORF">Q664_33080</name>
</gene>